<evidence type="ECO:0000256" key="5">
    <source>
        <dbReference type="HAMAP-Rule" id="MF_00822"/>
    </source>
</evidence>
<dbReference type="EMBL" id="PQWO01000006">
    <property type="protein sequence ID" value="PZD73344.1"/>
    <property type="molecule type" value="Genomic_DNA"/>
</dbReference>
<dbReference type="GO" id="GO:0051082">
    <property type="term" value="F:unfolded protein binding"/>
    <property type="evidence" value="ECO:0007669"/>
    <property type="project" value="UniProtKB-UniRule"/>
</dbReference>
<dbReference type="SMART" id="SM00988">
    <property type="entry name" value="UreE_N"/>
    <property type="match status" value="1"/>
</dbReference>
<dbReference type="NCBIfam" id="NF009756">
    <property type="entry name" value="PRK13261.2-2"/>
    <property type="match status" value="1"/>
</dbReference>
<organism evidence="7 8">
    <name type="scientific">Acaryochloris thomasi RCC1774</name>
    <dbReference type="NCBI Taxonomy" id="1764569"/>
    <lineage>
        <taxon>Bacteria</taxon>
        <taxon>Bacillati</taxon>
        <taxon>Cyanobacteriota</taxon>
        <taxon>Cyanophyceae</taxon>
        <taxon>Acaryochloridales</taxon>
        <taxon>Acaryochloridaceae</taxon>
        <taxon>Acaryochloris</taxon>
        <taxon>Acaryochloris thomasi</taxon>
    </lineage>
</organism>
<dbReference type="Pfam" id="PF05194">
    <property type="entry name" value="UreE_C"/>
    <property type="match status" value="1"/>
</dbReference>
<dbReference type="Gene3D" id="2.60.260.20">
    <property type="entry name" value="Urease metallochaperone UreE, N-terminal domain"/>
    <property type="match status" value="1"/>
</dbReference>
<dbReference type="PIRSF" id="PIRSF036402">
    <property type="entry name" value="Ureas_acces_UreE"/>
    <property type="match status" value="1"/>
</dbReference>
<proteinExistence type="inferred from homology"/>
<comment type="subcellular location">
    <subcellularLocation>
        <location evidence="1 5">Cytoplasm</location>
    </subcellularLocation>
</comment>
<evidence type="ECO:0000256" key="1">
    <source>
        <dbReference type="ARBA" id="ARBA00004496"/>
    </source>
</evidence>
<dbReference type="InterPro" id="IPR012406">
    <property type="entry name" value="UreE"/>
</dbReference>
<dbReference type="InterPro" id="IPR007864">
    <property type="entry name" value="UreE_C_dom"/>
</dbReference>
<dbReference type="Proteomes" id="UP000248857">
    <property type="component" value="Unassembled WGS sequence"/>
</dbReference>
<dbReference type="SUPFAM" id="SSF69287">
    <property type="entry name" value="Urease metallochaperone UreE, N-terminal domain"/>
    <property type="match status" value="1"/>
</dbReference>
<comment type="caution">
    <text evidence="7">The sequence shown here is derived from an EMBL/GenBank/DDBJ whole genome shotgun (WGS) entry which is preliminary data.</text>
</comment>
<evidence type="ECO:0000313" key="8">
    <source>
        <dbReference type="Proteomes" id="UP000248857"/>
    </source>
</evidence>
<dbReference type="GO" id="GO:0019627">
    <property type="term" value="P:urea metabolic process"/>
    <property type="evidence" value="ECO:0007669"/>
    <property type="project" value="InterPro"/>
</dbReference>
<dbReference type="SUPFAM" id="SSF69737">
    <property type="entry name" value="Urease metallochaperone UreE, C-terminal domain"/>
    <property type="match status" value="1"/>
</dbReference>
<name>A0A2W1JU59_9CYAN</name>
<dbReference type="GO" id="GO:0005737">
    <property type="term" value="C:cytoplasm"/>
    <property type="evidence" value="ECO:0007669"/>
    <property type="project" value="UniProtKB-SubCell"/>
</dbReference>
<feature type="domain" description="UreE urease accessory N-terminal" evidence="6">
    <location>
        <begin position="2"/>
        <end position="67"/>
    </location>
</feature>
<evidence type="ECO:0000256" key="3">
    <source>
        <dbReference type="ARBA" id="ARBA00022596"/>
    </source>
</evidence>
<dbReference type="RefSeq" id="WP_110986225.1">
    <property type="nucleotide sequence ID" value="NZ_CAWNWM010000006.1"/>
</dbReference>
<keyword evidence="2 5" id="KW-0963">Cytoplasm</keyword>
<accession>A0A2W1JU59</accession>
<dbReference type="NCBIfam" id="NF009751">
    <property type="entry name" value="PRK13261.1-1"/>
    <property type="match status" value="1"/>
</dbReference>
<dbReference type="GO" id="GO:0065003">
    <property type="term" value="P:protein-containing complex assembly"/>
    <property type="evidence" value="ECO:0007669"/>
    <property type="project" value="InterPro"/>
</dbReference>
<evidence type="ECO:0000256" key="2">
    <source>
        <dbReference type="ARBA" id="ARBA00022490"/>
    </source>
</evidence>
<dbReference type="Pfam" id="PF02814">
    <property type="entry name" value="UreE_N"/>
    <property type="match status" value="1"/>
</dbReference>
<dbReference type="Gene3D" id="3.30.70.790">
    <property type="entry name" value="UreE, C-terminal domain"/>
    <property type="match status" value="1"/>
</dbReference>
<keyword evidence="8" id="KW-1185">Reference proteome</keyword>
<evidence type="ECO:0000259" key="6">
    <source>
        <dbReference type="SMART" id="SM00988"/>
    </source>
</evidence>
<dbReference type="OrthoDB" id="5421304at2"/>
<dbReference type="InterPro" id="IPR036118">
    <property type="entry name" value="UreE_N_sf"/>
</dbReference>
<dbReference type="AlphaFoldDB" id="A0A2W1JU59"/>
<dbReference type="GO" id="GO:0016151">
    <property type="term" value="F:nickel cation binding"/>
    <property type="evidence" value="ECO:0007669"/>
    <property type="project" value="UniProtKB-UniRule"/>
</dbReference>
<dbReference type="HAMAP" id="MF_00822">
    <property type="entry name" value="UreE"/>
    <property type="match status" value="1"/>
</dbReference>
<reference evidence="7 8" key="1">
    <citation type="journal article" date="2018" name="Sci. Rep.">
        <title>A novel species of the marine cyanobacterium Acaryochloris with a unique pigment content and lifestyle.</title>
        <authorList>
            <person name="Partensky F."/>
            <person name="Six C."/>
            <person name="Ratin M."/>
            <person name="Garczarek L."/>
            <person name="Vaulot D."/>
            <person name="Probert I."/>
            <person name="Calteau A."/>
            <person name="Gourvil P."/>
            <person name="Marie D."/>
            <person name="Grebert T."/>
            <person name="Bouchier C."/>
            <person name="Le Panse S."/>
            <person name="Gachenot M."/>
            <person name="Rodriguez F."/>
            <person name="Garrido J.L."/>
        </authorList>
    </citation>
    <scope>NUCLEOTIDE SEQUENCE [LARGE SCALE GENOMIC DNA]</scope>
    <source>
        <strain evidence="7 8">RCC1774</strain>
    </source>
</reference>
<keyword evidence="4 5" id="KW-0143">Chaperone</keyword>
<dbReference type="InterPro" id="IPR004029">
    <property type="entry name" value="UreE_N"/>
</dbReference>
<comment type="function">
    <text evidence="5">Involved in urease metallocenter assembly. Binds nickel. Probably functions as a nickel donor during metallocenter assembly.</text>
</comment>
<sequence>MSLVFTRRLSARERKADLVLSLTAEERMRSRFPFATDDGTQLHLQLPRGTVLRDGDLLEAEADGTVLQILAKSESVLVVRANSPHELLQAAYHLGNRHVALEITPTCLRLLPDPVLQKMLNRLQLDVTLENRPFQPETGAYSHHH</sequence>
<evidence type="ECO:0000256" key="4">
    <source>
        <dbReference type="ARBA" id="ARBA00023186"/>
    </source>
</evidence>
<protein>
    <recommendedName>
        <fullName evidence="5">Urease accessory protein UreE</fullName>
    </recommendedName>
</protein>
<keyword evidence="3 5" id="KW-0533">Nickel</keyword>
<dbReference type="CDD" id="cd00571">
    <property type="entry name" value="UreE"/>
    <property type="match status" value="1"/>
</dbReference>
<comment type="similarity">
    <text evidence="5">Belongs to the UreE family.</text>
</comment>
<dbReference type="GO" id="GO:0006457">
    <property type="term" value="P:protein folding"/>
    <property type="evidence" value="ECO:0007669"/>
    <property type="project" value="InterPro"/>
</dbReference>
<evidence type="ECO:0000313" key="7">
    <source>
        <dbReference type="EMBL" id="PZD73344.1"/>
    </source>
</evidence>
<gene>
    <name evidence="7" type="primary">ureE_1</name>
    <name evidence="5" type="synonym">ureE</name>
    <name evidence="7" type="ORF">C1752_02265</name>
</gene>